<name>A0A2A9NTF4_9AGAR</name>
<comment type="subcellular location">
    <subcellularLocation>
        <location evidence="1">Cell membrane</location>
        <topology evidence="1">Multi-pass membrane protein</topology>
    </subcellularLocation>
</comment>
<organism evidence="10 11">
    <name type="scientific">Amanita thiersii Skay4041</name>
    <dbReference type="NCBI Taxonomy" id="703135"/>
    <lineage>
        <taxon>Eukaryota</taxon>
        <taxon>Fungi</taxon>
        <taxon>Dikarya</taxon>
        <taxon>Basidiomycota</taxon>
        <taxon>Agaricomycotina</taxon>
        <taxon>Agaricomycetes</taxon>
        <taxon>Agaricomycetidae</taxon>
        <taxon>Agaricales</taxon>
        <taxon>Pluteineae</taxon>
        <taxon>Amanitaceae</taxon>
        <taxon>Amanita</taxon>
    </lineage>
</organism>
<dbReference type="Proteomes" id="UP000242287">
    <property type="component" value="Unassembled WGS sequence"/>
</dbReference>
<evidence type="ECO:0000256" key="7">
    <source>
        <dbReference type="ARBA" id="ARBA00023136"/>
    </source>
</evidence>
<feature type="transmembrane region" description="Helical" evidence="9">
    <location>
        <begin position="39"/>
        <end position="61"/>
    </location>
</feature>
<evidence type="ECO:0000313" key="11">
    <source>
        <dbReference type="Proteomes" id="UP000242287"/>
    </source>
</evidence>
<dbReference type="PANTHER" id="PTHR33281">
    <property type="entry name" value="UPF0187 PROTEIN YNEE"/>
    <property type="match status" value="1"/>
</dbReference>
<reference evidence="10 11" key="1">
    <citation type="submission" date="2014-02" db="EMBL/GenBank/DDBJ databases">
        <title>Transposable element dynamics among asymbiotic and ectomycorrhizal Amanita fungi.</title>
        <authorList>
            <consortium name="DOE Joint Genome Institute"/>
            <person name="Hess J."/>
            <person name="Skrede I."/>
            <person name="Wolfe B."/>
            <person name="LaButti K."/>
            <person name="Ohm R.A."/>
            <person name="Grigoriev I.V."/>
            <person name="Pringle A."/>
        </authorList>
    </citation>
    <scope>NUCLEOTIDE SEQUENCE [LARGE SCALE GENOMIC DNA]</scope>
    <source>
        <strain evidence="10 11">SKay4041</strain>
    </source>
</reference>
<accession>A0A2A9NTF4</accession>
<dbReference type="Pfam" id="PF25539">
    <property type="entry name" value="Bestrophin_2"/>
    <property type="match status" value="2"/>
</dbReference>
<evidence type="ECO:0000256" key="3">
    <source>
        <dbReference type="ARBA" id="ARBA00022475"/>
    </source>
</evidence>
<gene>
    <name evidence="10" type="ORF">AMATHDRAFT_74791</name>
</gene>
<dbReference type="GO" id="GO:0005254">
    <property type="term" value="F:chloride channel activity"/>
    <property type="evidence" value="ECO:0007669"/>
    <property type="project" value="InterPro"/>
</dbReference>
<evidence type="ECO:0000256" key="1">
    <source>
        <dbReference type="ARBA" id="ARBA00004651"/>
    </source>
</evidence>
<feature type="region of interest" description="Disordered" evidence="8">
    <location>
        <begin position="291"/>
        <end position="340"/>
    </location>
</feature>
<evidence type="ECO:0000256" key="9">
    <source>
        <dbReference type="SAM" id="Phobius"/>
    </source>
</evidence>
<keyword evidence="3" id="KW-1003">Cell membrane</keyword>
<keyword evidence="4 9" id="KW-0812">Transmembrane</keyword>
<proteinExistence type="predicted"/>
<evidence type="ECO:0000256" key="5">
    <source>
        <dbReference type="ARBA" id="ARBA00022989"/>
    </source>
</evidence>
<evidence type="ECO:0000313" key="10">
    <source>
        <dbReference type="EMBL" id="PFH51581.1"/>
    </source>
</evidence>
<keyword evidence="2" id="KW-0813">Transport</keyword>
<keyword evidence="11" id="KW-1185">Reference proteome</keyword>
<dbReference type="AlphaFoldDB" id="A0A2A9NTF4"/>
<evidence type="ECO:0000256" key="4">
    <source>
        <dbReference type="ARBA" id="ARBA00022692"/>
    </source>
</evidence>
<feature type="transmembrane region" description="Helical" evidence="9">
    <location>
        <begin position="474"/>
        <end position="493"/>
    </location>
</feature>
<protein>
    <submittedName>
        <fullName evidence="10">Uncharacterized protein</fullName>
    </submittedName>
</protein>
<keyword evidence="7 9" id="KW-0472">Membrane</keyword>
<dbReference type="PANTHER" id="PTHR33281:SF19">
    <property type="entry name" value="VOLTAGE-DEPENDENT ANION CHANNEL-FORMING PROTEIN YNEE"/>
    <property type="match status" value="1"/>
</dbReference>
<dbReference type="EMBL" id="KZ301986">
    <property type="protein sequence ID" value="PFH51581.1"/>
    <property type="molecule type" value="Genomic_DNA"/>
</dbReference>
<keyword evidence="6" id="KW-0406">Ion transport</keyword>
<evidence type="ECO:0000256" key="8">
    <source>
        <dbReference type="SAM" id="MobiDB-lite"/>
    </source>
</evidence>
<evidence type="ECO:0000256" key="2">
    <source>
        <dbReference type="ARBA" id="ARBA00022448"/>
    </source>
</evidence>
<sequence length="603" mass="66552">MTHHHQPFSPASGADTFLSHRGFNVPDPFAPRQRPGASFVNAILATTLFRCWHILVLFSAWSTLITVLNSQGYRLHIQATLLTVLGTVLGFVISYRTTSSFERYNEGRRLWSLIIYSSRAFARTVWFHVPDPESADKAAMEDAKMRALIEKKTVINLLEAFAVAVKHYLRGEDGIYYQDLYYLVKFLPGYALPAGRPGGFSMDDPGSVPVPHSPPPPLPLPISAATSHATPTISIPPLDSVLNSAQSPVTTMNPLSSLSPTTTTAMPNPSGINLLHQRSTANSASASGTLLPLPVTSPKKVNTNAGSGANGATTTTTTKTTTTIQEPLKSPPKSPGHRSIGMSIRSAARASFGAWDRDKFILSREEESLLLPATMPPDYHIFDLFPFSLLVRWLTEKGREVKGKKAARLRAKMRRNISHNVPLEISLYLSSYVAAIQRRKACDVPTLNILLASLNQLVESLTGLERILTTPIPFSYSIHLWVVTILYCLALPFQLWTSLGWITIPATIVSCFIFFGFLVAGEEIENPFGYDKNDLNLDHFTHNIIRNELRAVTSAPPPEPEKWAFSAENNMVFSSNVEMDERLAPEDWMKRGMGPMRVALATV</sequence>
<dbReference type="InterPro" id="IPR044669">
    <property type="entry name" value="YneE/VCCN1/2-like"/>
</dbReference>
<feature type="transmembrane region" description="Helical" evidence="9">
    <location>
        <begin position="73"/>
        <end position="95"/>
    </location>
</feature>
<dbReference type="STRING" id="703135.A0A2A9NTF4"/>
<feature type="transmembrane region" description="Helical" evidence="9">
    <location>
        <begin position="499"/>
        <end position="520"/>
    </location>
</feature>
<keyword evidence="5 9" id="KW-1133">Transmembrane helix</keyword>
<dbReference type="GO" id="GO:0005886">
    <property type="term" value="C:plasma membrane"/>
    <property type="evidence" value="ECO:0007669"/>
    <property type="project" value="UniProtKB-SubCell"/>
</dbReference>
<evidence type="ECO:0000256" key="6">
    <source>
        <dbReference type="ARBA" id="ARBA00023065"/>
    </source>
</evidence>
<dbReference type="OrthoDB" id="1368at2759"/>
<feature type="compositionally biased region" description="Low complexity" evidence="8">
    <location>
        <begin position="302"/>
        <end position="323"/>
    </location>
</feature>